<dbReference type="InterPro" id="IPR012724">
    <property type="entry name" value="DnaJ"/>
</dbReference>
<dbReference type="EMBL" id="GGYP01003053">
    <property type="protein sequence ID" value="MDE47824.1"/>
    <property type="molecule type" value="Transcribed_RNA"/>
</dbReference>
<dbReference type="Pfam" id="PF01556">
    <property type="entry name" value="DnaJ_C"/>
    <property type="match status" value="1"/>
</dbReference>
<keyword evidence="5" id="KW-0143">Chaperone</keyword>
<protein>
    <submittedName>
        <fullName evidence="10">Protein tumorous imaginal discs, mitochondrial</fullName>
    </submittedName>
</protein>
<evidence type="ECO:0000256" key="3">
    <source>
        <dbReference type="ARBA" id="ARBA00022771"/>
    </source>
</evidence>
<name>A0A6G1SBE8_9ACAR</name>
<dbReference type="InterPro" id="IPR018253">
    <property type="entry name" value="DnaJ_domain_CS"/>
</dbReference>
<dbReference type="InterPro" id="IPR036410">
    <property type="entry name" value="HSP_DnaJ_Cys-rich_dom_sf"/>
</dbReference>
<proteinExistence type="inferred from homology"/>
<dbReference type="InterPro" id="IPR002939">
    <property type="entry name" value="DnaJ_C"/>
</dbReference>
<feature type="domain" description="J" evidence="8">
    <location>
        <begin position="59"/>
        <end position="124"/>
    </location>
</feature>
<dbReference type="CDD" id="cd10719">
    <property type="entry name" value="DnaJ_zf"/>
    <property type="match status" value="1"/>
</dbReference>
<dbReference type="InterPro" id="IPR001305">
    <property type="entry name" value="HSP_DnaJ_Cys-rich_dom"/>
</dbReference>
<dbReference type="PANTHER" id="PTHR44145:SF3">
    <property type="entry name" value="DNAJ HOMOLOG SUBFAMILY A MEMBER 3, MITOCHONDRIAL"/>
    <property type="match status" value="1"/>
</dbReference>
<dbReference type="AlphaFoldDB" id="A0A6G1SBE8"/>
<dbReference type="GO" id="GO:0009408">
    <property type="term" value="P:response to heat"/>
    <property type="evidence" value="ECO:0007669"/>
    <property type="project" value="InterPro"/>
</dbReference>
<dbReference type="InterPro" id="IPR051938">
    <property type="entry name" value="Apopto_cytoskel_mod"/>
</dbReference>
<keyword evidence="1 6" id="KW-0479">Metal-binding</keyword>
<sequence>MLLEKIIVRLVVNLDHRLLSSSVILNWFIDNNMWPIFRATVHRSICRNIHTSQLLSRKDYYEILGIPRNADAKTIKKAYYEKAKKFHPDSNKSDPKAATKFQEISEAYEVLNDSGKRQAYDLGVGGSTSNGPGAGGFRPPGSGPGASGAWQYQYRDSNPFNGTFTNPEDYFKRIFEDFETKFGNEYKSSKYNDESNWGAEASEISLSVSFKEAAIGCDKEVIINSPDTCNTCQGSCSQAGYKPVKCPYCQGTGVETISTGPFLLRSTCRVCKGSRVFINKPCTTCNGKGQTMQRKTVVVPVPAGVVDGQTIRMRIANGKELYVTFKVSKSNYFRRDDADIHTDATISISQAVVGATINVEGLYEDLTVDIKPGTSSHSTIRLPQKGIKRLDSYGRGDHYVHIKIQVPEKPSKRQKELMKEFDQDDSWFNFNFKRS</sequence>
<dbReference type="Gene3D" id="1.10.287.110">
    <property type="entry name" value="DnaJ domain"/>
    <property type="match status" value="1"/>
</dbReference>
<keyword evidence="4 6" id="KW-0862">Zinc</keyword>
<accession>A0A6G1SBE8</accession>
<dbReference type="GO" id="GO:0051082">
    <property type="term" value="F:unfolded protein binding"/>
    <property type="evidence" value="ECO:0007669"/>
    <property type="project" value="InterPro"/>
</dbReference>
<reference evidence="10" key="1">
    <citation type="submission" date="2018-10" db="EMBL/GenBank/DDBJ databases">
        <title>Transcriptome assembly of Aceria tosichella (Wheat curl mite) Type 2.</title>
        <authorList>
            <person name="Scully E.D."/>
            <person name="Geib S.M."/>
            <person name="Palmer N.A."/>
            <person name="Gupta A.K."/>
            <person name="Sarath G."/>
            <person name="Tatineni S."/>
        </authorList>
    </citation>
    <scope>NUCLEOTIDE SEQUENCE</scope>
    <source>
        <strain evidence="10">LincolnNE</strain>
    </source>
</reference>
<keyword evidence="3 6" id="KW-0863">Zinc-finger</keyword>
<dbReference type="InterPro" id="IPR001623">
    <property type="entry name" value="DnaJ_domain"/>
</dbReference>
<dbReference type="Pfam" id="PF00684">
    <property type="entry name" value="DnaJ_CXXCXGXG"/>
    <property type="match status" value="1"/>
</dbReference>
<dbReference type="GO" id="GO:0006457">
    <property type="term" value="P:protein folding"/>
    <property type="evidence" value="ECO:0007669"/>
    <property type="project" value="InterPro"/>
</dbReference>
<evidence type="ECO:0000313" key="10">
    <source>
        <dbReference type="EMBL" id="MDE47824.1"/>
    </source>
</evidence>
<dbReference type="PANTHER" id="PTHR44145">
    <property type="entry name" value="DNAJ HOMOLOG SUBFAMILY A MEMBER 3, MITOCHONDRIAL"/>
    <property type="match status" value="1"/>
</dbReference>
<dbReference type="HAMAP" id="MF_01152">
    <property type="entry name" value="DnaJ"/>
    <property type="match status" value="1"/>
</dbReference>
<dbReference type="PROSITE" id="PS00636">
    <property type="entry name" value="DNAJ_1"/>
    <property type="match status" value="1"/>
</dbReference>
<dbReference type="GO" id="GO:0043066">
    <property type="term" value="P:negative regulation of apoptotic process"/>
    <property type="evidence" value="ECO:0007669"/>
    <property type="project" value="TreeGrafter"/>
</dbReference>
<dbReference type="SUPFAM" id="SSF49493">
    <property type="entry name" value="HSP40/DnaJ peptide-binding domain"/>
    <property type="match status" value="2"/>
</dbReference>
<feature type="compositionally biased region" description="Gly residues" evidence="7">
    <location>
        <begin position="124"/>
        <end position="146"/>
    </location>
</feature>
<evidence type="ECO:0000259" key="8">
    <source>
        <dbReference type="PROSITE" id="PS50076"/>
    </source>
</evidence>
<dbReference type="Pfam" id="PF00226">
    <property type="entry name" value="DnaJ"/>
    <property type="match status" value="1"/>
</dbReference>
<dbReference type="CDD" id="cd06257">
    <property type="entry name" value="DnaJ"/>
    <property type="match status" value="1"/>
</dbReference>
<evidence type="ECO:0000256" key="6">
    <source>
        <dbReference type="PROSITE-ProRule" id="PRU00546"/>
    </source>
</evidence>
<evidence type="ECO:0000256" key="1">
    <source>
        <dbReference type="ARBA" id="ARBA00022723"/>
    </source>
</evidence>
<dbReference type="PROSITE" id="PS50076">
    <property type="entry name" value="DNAJ_2"/>
    <property type="match status" value="1"/>
</dbReference>
<dbReference type="GO" id="GO:0007005">
    <property type="term" value="P:mitochondrion organization"/>
    <property type="evidence" value="ECO:0007669"/>
    <property type="project" value="TreeGrafter"/>
</dbReference>
<gene>
    <name evidence="10" type="primary">l(2)tid</name>
    <name evidence="10" type="ORF">g.1788</name>
</gene>
<dbReference type="InterPro" id="IPR008971">
    <property type="entry name" value="HSP40/DnaJ_pept-bd"/>
</dbReference>
<dbReference type="CDD" id="cd10747">
    <property type="entry name" value="DnaJ_C"/>
    <property type="match status" value="1"/>
</dbReference>
<keyword evidence="2" id="KW-0677">Repeat</keyword>
<dbReference type="SUPFAM" id="SSF57938">
    <property type="entry name" value="DnaJ/Hsp40 cysteine-rich domain"/>
    <property type="match status" value="1"/>
</dbReference>
<dbReference type="InterPro" id="IPR036869">
    <property type="entry name" value="J_dom_sf"/>
</dbReference>
<evidence type="ECO:0000259" key="9">
    <source>
        <dbReference type="PROSITE" id="PS51188"/>
    </source>
</evidence>
<feature type="region of interest" description="Disordered" evidence="7">
    <location>
        <begin position="124"/>
        <end position="152"/>
    </location>
</feature>
<dbReference type="FunFam" id="2.60.260.20:FF:000005">
    <property type="entry name" value="Chaperone protein dnaJ 1, mitochondrial"/>
    <property type="match status" value="1"/>
</dbReference>
<evidence type="ECO:0000256" key="4">
    <source>
        <dbReference type="ARBA" id="ARBA00022833"/>
    </source>
</evidence>
<dbReference type="PROSITE" id="PS51188">
    <property type="entry name" value="ZF_CR"/>
    <property type="match status" value="1"/>
</dbReference>
<dbReference type="SUPFAM" id="SSF46565">
    <property type="entry name" value="Chaperone J-domain"/>
    <property type="match status" value="1"/>
</dbReference>
<evidence type="ECO:0000256" key="7">
    <source>
        <dbReference type="SAM" id="MobiDB-lite"/>
    </source>
</evidence>
<dbReference type="PRINTS" id="PR00625">
    <property type="entry name" value="JDOMAIN"/>
</dbReference>
<dbReference type="Gene3D" id="2.60.260.20">
    <property type="entry name" value="Urease metallochaperone UreE, N-terminal domain"/>
    <property type="match status" value="2"/>
</dbReference>
<dbReference type="GO" id="GO:0005739">
    <property type="term" value="C:mitochondrion"/>
    <property type="evidence" value="ECO:0007669"/>
    <property type="project" value="TreeGrafter"/>
</dbReference>
<feature type="zinc finger region" description="CR-type" evidence="6">
    <location>
        <begin position="216"/>
        <end position="294"/>
    </location>
</feature>
<evidence type="ECO:0000256" key="5">
    <source>
        <dbReference type="ARBA" id="ARBA00023186"/>
    </source>
</evidence>
<feature type="domain" description="CR-type" evidence="9">
    <location>
        <begin position="216"/>
        <end position="294"/>
    </location>
</feature>
<dbReference type="SMART" id="SM00271">
    <property type="entry name" value="DnaJ"/>
    <property type="match status" value="1"/>
</dbReference>
<dbReference type="Gene3D" id="2.10.230.10">
    <property type="entry name" value="Heat shock protein DnaJ, cysteine-rich domain"/>
    <property type="match status" value="1"/>
</dbReference>
<evidence type="ECO:0000256" key="2">
    <source>
        <dbReference type="ARBA" id="ARBA00022737"/>
    </source>
</evidence>
<dbReference type="GO" id="GO:0008270">
    <property type="term" value="F:zinc ion binding"/>
    <property type="evidence" value="ECO:0007669"/>
    <property type="project" value="UniProtKB-KW"/>
</dbReference>
<organism evidence="10">
    <name type="scientific">Aceria tosichella</name>
    <name type="common">wheat curl mite</name>
    <dbReference type="NCBI Taxonomy" id="561515"/>
    <lineage>
        <taxon>Eukaryota</taxon>
        <taxon>Metazoa</taxon>
        <taxon>Ecdysozoa</taxon>
        <taxon>Arthropoda</taxon>
        <taxon>Chelicerata</taxon>
        <taxon>Arachnida</taxon>
        <taxon>Acari</taxon>
        <taxon>Acariformes</taxon>
        <taxon>Trombidiformes</taxon>
        <taxon>Prostigmata</taxon>
        <taxon>Eupodina</taxon>
        <taxon>Eriophyoidea</taxon>
        <taxon>Eriophyidae</taxon>
        <taxon>Eriophyinae</taxon>
        <taxon>Aceriini</taxon>
        <taxon>Aceria</taxon>
    </lineage>
</organism>
<dbReference type="GO" id="GO:0005524">
    <property type="term" value="F:ATP binding"/>
    <property type="evidence" value="ECO:0007669"/>
    <property type="project" value="InterPro"/>
</dbReference>
<dbReference type="GO" id="GO:0031072">
    <property type="term" value="F:heat shock protein binding"/>
    <property type="evidence" value="ECO:0007669"/>
    <property type="project" value="InterPro"/>
</dbReference>